<organism evidence="1 2">
    <name type="scientific">Mycobacteroides abscessus</name>
    <dbReference type="NCBI Taxonomy" id="36809"/>
    <lineage>
        <taxon>Bacteria</taxon>
        <taxon>Bacillati</taxon>
        <taxon>Actinomycetota</taxon>
        <taxon>Actinomycetes</taxon>
        <taxon>Mycobacteriales</taxon>
        <taxon>Mycobacteriaceae</taxon>
        <taxon>Mycobacteroides</taxon>
    </lineage>
</organism>
<dbReference type="Proteomes" id="UP000045782">
    <property type="component" value="Unassembled WGS sequence"/>
</dbReference>
<dbReference type="EMBL" id="CSWP01000009">
    <property type="protein sequence ID" value="CPV66556.1"/>
    <property type="molecule type" value="Genomic_DNA"/>
</dbReference>
<dbReference type="AlphaFoldDB" id="A0A0U0ZR45"/>
<dbReference type="RefSeq" id="WP_052619063.1">
    <property type="nucleotide sequence ID" value="NZ_CSWP01000009.1"/>
</dbReference>
<reference evidence="1 2" key="1">
    <citation type="submission" date="2015-03" db="EMBL/GenBank/DDBJ databases">
        <authorList>
            <person name="Murphy D."/>
        </authorList>
    </citation>
    <scope>NUCLEOTIDE SEQUENCE [LARGE SCALE GENOMIC DNA]</scope>
    <source>
        <strain evidence="1 2">PAP088</strain>
    </source>
</reference>
<proteinExistence type="predicted"/>
<protein>
    <submittedName>
        <fullName evidence="1">Uncharacterized protein</fullName>
    </submittedName>
</protein>
<evidence type="ECO:0000313" key="1">
    <source>
        <dbReference type="EMBL" id="CPV66556.1"/>
    </source>
</evidence>
<accession>A0A0U0ZR45</accession>
<gene>
    <name evidence="1" type="ORF">ERS075579_04030</name>
</gene>
<evidence type="ECO:0000313" key="2">
    <source>
        <dbReference type="Proteomes" id="UP000045782"/>
    </source>
</evidence>
<sequence length="144" mass="15666">MSITAETIRTPDTAEAVSHPEFGVLPATLDIPLDTVIHRIDDVAAQGDVLISKANSRRAKTALTEPVEIIDAQFGGNPHTLHPDGDCFWDAELGAELKLGVLTVAKGARAFLFHREHGGLEIAPGTYRIGRQREFAESWQRVAD</sequence>
<name>A0A0U0ZR45_9MYCO</name>